<keyword evidence="1" id="KW-0472">Membrane</keyword>
<dbReference type="EMBL" id="CP000896">
    <property type="protein sequence ID" value="ABX81959.1"/>
    <property type="molecule type" value="Genomic_DNA"/>
</dbReference>
<evidence type="ECO:0000313" key="3">
    <source>
        <dbReference type="Proteomes" id="UP000008558"/>
    </source>
</evidence>
<dbReference type="GeneID" id="43499681"/>
<reference evidence="2 3" key="1">
    <citation type="journal article" date="2011" name="J. Bacteriol.">
        <title>Complete genome and proteome of Acholeplasma laidlawii.</title>
        <authorList>
            <person name="Lazarev V.N."/>
            <person name="Levitskii S.A."/>
            <person name="Basovskii Y.I."/>
            <person name="Chukin M.M."/>
            <person name="Akopian T.A."/>
            <person name="Vereshchagin V.V."/>
            <person name="Kostrjukova E.S."/>
            <person name="Kovaleva G.Y."/>
            <person name="Kazanov M.D."/>
            <person name="Malko D.B."/>
            <person name="Vitreschak A.G."/>
            <person name="Sernova N.V."/>
            <person name="Gelfand M.S."/>
            <person name="Demina I.A."/>
            <person name="Serebryakova M.V."/>
            <person name="Galyamina M.A."/>
            <person name="Vtyurin N.N."/>
            <person name="Rogov S.I."/>
            <person name="Alexeev D.G."/>
            <person name="Ladygina V.G."/>
            <person name="Govorun V.M."/>
        </authorList>
    </citation>
    <scope>NUCLEOTIDE SEQUENCE [LARGE SCALE GENOMIC DNA]</scope>
    <source>
        <strain evidence="2 3">PG-8A</strain>
    </source>
</reference>
<sequence>MKSFLKFLVEPIRYLGSRGFAETVVKFFDRHEWLIYVVAFIVTVFIMFMIYVQPVL</sequence>
<evidence type="ECO:0000256" key="1">
    <source>
        <dbReference type="SAM" id="Phobius"/>
    </source>
</evidence>
<dbReference type="RefSeq" id="WP_012243290.1">
    <property type="nucleotide sequence ID" value="NC_010163.1"/>
</dbReference>
<name>A9NDZ9_ACHLI</name>
<dbReference type="OrthoDB" id="384981at2"/>
<proteinExistence type="predicted"/>
<organism evidence="2 3">
    <name type="scientific">Acholeplasma laidlawii (strain PG-8A)</name>
    <dbReference type="NCBI Taxonomy" id="441768"/>
    <lineage>
        <taxon>Bacteria</taxon>
        <taxon>Bacillati</taxon>
        <taxon>Mycoplasmatota</taxon>
        <taxon>Mollicutes</taxon>
        <taxon>Acholeplasmatales</taxon>
        <taxon>Acholeplasmataceae</taxon>
        <taxon>Acholeplasma</taxon>
    </lineage>
</organism>
<gene>
    <name evidence="2" type="ordered locus">ACL_1367</name>
</gene>
<dbReference type="STRING" id="441768.ACL_1367"/>
<dbReference type="AlphaFoldDB" id="A9NDZ9"/>
<protein>
    <submittedName>
        <fullName evidence="2">Uncharacterized protein</fullName>
    </submittedName>
</protein>
<feature type="transmembrane region" description="Helical" evidence="1">
    <location>
        <begin position="33"/>
        <end position="52"/>
    </location>
</feature>
<keyword evidence="1" id="KW-0812">Transmembrane</keyword>
<keyword evidence="3" id="KW-1185">Reference proteome</keyword>
<keyword evidence="1" id="KW-1133">Transmembrane helix</keyword>
<accession>A9NDZ9</accession>
<dbReference type="Proteomes" id="UP000008558">
    <property type="component" value="Chromosome"/>
</dbReference>
<dbReference type="KEGG" id="acl:ACL_1367"/>
<dbReference type="HOGENOM" id="CLU_3003422_0_0_14"/>
<evidence type="ECO:0000313" key="2">
    <source>
        <dbReference type="EMBL" id="ABX81959.1"/>
    </source>
</evidence>